<evidence type="ECO:0000256" key="5">
    <source>
        <dbReference type="ARBA" id="ARBA00023163"/>
    </source>
</evidence>
<sequence>MVASIPLGSSTGPSLSQFEITTYLDALDTMIACDYPGCTAQYRRKEHLNRHARKHYPSTQLSCEDCGKPFDRSDTLRRHRQLHLRDKQQSTPRAARACDYCRASKTRCHGEEPCNVCFRRGLRCTFNRRPNIALVADAAASMLISEPEVQTSHTSVDYQEHESSKRPLIPDASEEIRTLLLQHENYLREDFMLARTERNGGDQGQLDIDYYVEIYFASFHFQWPIIHKSSFLRSKDSQPHILVLSIAMIGLWVTEDKAAQSRAENMHDKLVALLESRKGDWKSQKSFKDKLCPMMTFQAVLLNAIFALVREAPPDLLDRCSAMLRALTTTCIAGGLFSYDGIRAQLTSSESLLFAWTWVEEAQRLALALFKLNLLYKTGMLSISDLEFPLPDGGYLWDAPGSREFYRRYHAQVESGTHETPMICDIFRDVQRGGRGLGLLLQMDGWLGFFVSERARSGEGRV</sequence>
<dbReference type="InterPro" id="IPR036236">
    <property type="entry name" value="Znf_C2H2_sf"/>
</dbReference>
<evidence type="ECO:0000259" key="9">
    <source>
        <dbReference type="PROSITE" id="PS50157"/>
    </source>
</evidence>
<reference evidence="10" key="2">
    <citation type="journal article" date="2023" name="IMA Fungus">
        <title>Comparative genomic study of the Penicillium genus elucidates a diverse pangenome and 15 lateral gene transfer events.</title>
        <authorList>
            <person name="Petersen C."/>
            <person name="Sorensen T."/>
            <person name="Nielsen M.R."/>
            <person name="Sondergaard T.E."/>
            <person name="Sorensen J.L."/>
            <person name="Fitzpatrick D.A."/>
            <person name="Frisvad J.C."/>
            <person name="Nielsen K.L."/>
        </authorList>
    </citation>
    <scope>NUCLEOTIDE SEQUENCE</scope>
    <source>
        <strain evidence="10">IBT 29677</strain>
    </source>
</reference>
<dbReference type="AlphaFoldDB" id="A0A9W9W5D2"/>
<dbReference type="PROSITE" id="PS50157">
    <property type="entry name" value="ZINC_FINGER_C2H2_2"/>
    <property type="match status" value="1"/>
</dbReference>
<accession>A0A9W9W5D2</accession>
<organism evidence="10 11">
    <name type="scientific">Penicillium cosmopolitanum</name>
    <dbReference type="NCBI Taxonomy" id="1131564"/>
    <lineage>
        <taxon>Eukaryota</taxon>
        <taxon>Fungi</taxon>
        <taxon>Dikarya</taxon>
        <taxon>Ascomycota</taxon>
        <taxon>Pezizomycotina</taxon>
        <taxon>Eurotiomycetes</taxon>
        <taxon>Eurotiomycetidae</taxon>
        <taxon>Eurotiales</taxon>
        <taxon>Aspergillaceae</taxon>
        <taxon>Penicillium</taxon>
    </lineage>
</organism>
<dbReference type="CDD" id="cd00067">
    <property type="entry name" value="GAL4"/>
    <property type="match status" value="1"/>
</dbReference>
<dbReference type="PROSITE" id="PS50048">
    <property type="entry name" value="ZN2_CY6_FUNGAL_2"/>
    <property type="match status" value="1"/>
</dbReference>
<dbReference type="Gene3D" id="4.10.240.10">
    <property type="entry name" value="Zn(2)-C6 fungal-type DNA-binding domain"/>
    <property type="match status" value="1"/>
</dbReference>
<keyword evidence="11" id="KW-1185">Reference proteome</keyword>
<feature type="domain" description="Zn(2)-C6 fungal-type" evidence="8">
    <location>
        <begin position="97"/>
        <end position="126"/>
    </location>
</feature>
<dbReference type="PROSITE" id="PS00463">
    <property type="entry name" value="ZN2_CY6_FUNGAL_1"/>
    <property type="match status" value="1"/>
</dbReference>
<keyword evidence="5" id="KW-0804">Transcription</keyword>
<keyword evidence="4" id="KW-0238">DNA-binding</keyword>
<dbReference type="InterPro" id="IPR001138">
    <property type="entry name" value="Zn2Cys6_DnaBD"/>
</dbReference>
<keyword evidence="2" id="KW-0862">Zinc</keyword>
<dbReference type="PANTHER" id="PTHR47660:SF7">
    <property type="entry name" value="TRANSCRIPTION FACTOR WITH C2H2 AND ZN(2)-CYS(6) DNA BINDING DOMAIN (EUROFUNG)"/>
    <property type="match status" value="1"/>
</dbReference>
<evidence type="ECO:0000256" key="1">
    <source>
        <dbReference type="ARBA" id="ARBA00022723"/>
    </source>
</evidence>
<dbReference type="SMART" id="SM00066">
    <property type="entry name" value="GAL4"/>
    <property type="match status" value="1"/>
</dbReference>
<gene>
    <name evidence="10" type="ORF">N7509_003695</name>
</gene>
<proteinExistence type="predicted"/>
<keyword evidence="3" id="KW-0805">Transcription regulation</keyword>
<dbReference type="RefSeq" id="XP_056491066.1">
    <property type="nucleotide sequence ID" value="XM_056628332.1"/>
</dbReference>
<dbReference type="GO" id="GO:0000981">
    <property type="term" value="F:DNA-binding transcription factor activity, RNA polymerase II-specific"/>
    <property type="evidence" value="ECO:0007669"/>
    <property type="project" value="InterPro"/>
</dbReference>
<feature type="domain" description="C2H2-type" evidence="9">
    <location>
        <begin position="61"/>
        <end position="88"/>
    </location>
</feature>
<dbReference type="SUPFAM" id="SSF57701">
    <property type="entry name" value="Zn2/Cys6 DNA-binding domain"/>
    <property type="match status" value="1"/>
</dbReference>
<dbReference type="GO" id="GO:0006351">
    <property type="term" value="P:DNA-templated transcription"/>
    <property type="evidence" value="ECO:0007669"/>
    <property type="project" value="InterPro"/>
</dbReference>
<dbReference type="SMART" id="SM00355">
    <property type="entry name" value="ZnF_C2H2"/>
    <property type="match status" value="2"/>
</dbReference>
<keyword evidence="1" id="KW-0479">Metal-binding</keyword>
<dbReference type="GO" id="GO:0008270">
    <property type="term" value="F:zinc ion binding"/>
    <property type="evidence" value="ECO:0007669"/>
    <property type="project" value="UniProtKB-KW"/>
</dbReference>
<dbReference type="GO" id="GO:0003677">
    <property type="term" value="F:DNA binding"/>
    <property type="evidence" value="ECO:0007669"/>
    <property type="project" value="UniProtKB-KW"/>
</dbReference>
<dbReference type="Pfam" id="PF04082">
    <property type="entry name" value="Fungal_trans"/>
    <property type="match status" value="1"/>
</dbReference>
<dbReference type="OrthoDB" id="10261408at2759"/>
<keyword evidence="7" id="KW-0863">Zinc-finger</keyword>
<dbReference type="Proteomes" id="UP001147747">
    <property type="component" value="Unassembled WGS sequence"/>
</dbReference>
<dbReference type="Pfam" id="PF00096">
    <property type="entry name" value="zf-C2H2"/>
    <property type="match status" value="1"/>
</dbReference>
<evidence type="ECO:0000256" key="7">
    <source>
        <dbReference type="PROSITE-ProRule" id="PRU00042"/>
    </source>
</evidence>
<dbReference type="CDD" id="cd12148">
    <property type="entry name" value="fungal_TF_MHR"/>
    <property type="match status" value="1"/>
</dbReference>
<evidence type="ECO:0000259" key="8">
    <source>
        <dbReference type="PROSITE" id="PS50048"/>
    </source>
</evidence>
<dbReference type="PROSITE" id="PS00028">
    <property type="entry name" value="ZINC_FINGER_C2H2_1"/>
    <property type="match status" value="1"/>
</dbReference>
<dbReference type="InterPro" id="IPR007219">
    <property type="entry name" value="XnlR_reg_dom"/>
</dbReference>
<dbReference type="InterPro" id="IPR013087">
    <property type="entry name" value="Znf_C2H2_type"/>
</dbReference>
<reference evidence="10" key="1">
    <citation type="submission" date="2022-12" db="EMBL/GenBank/DDBJ databases">
        <authorList>
            <person name="Petersen C."/>
        </authorList>
    </citation>
    <scope>NUCLEOTIDE SEQUENCE</scope>
    <source>
        <strain evidence="10">IBT 29677</strain>
    </source>
</reference>
<keyword evidence="6" id="KW-0539">Nucleus</keyword>
<dbReference type="EMBL" id="JAPZBU010000005">
    <property type="protein sequence ID" value="KAJ5403824.1"/>
    <property type="molecule type" value="Genomic_DNA"/>
</dbReference>
<evidence type="ECO:0000313" key="11">
    <source>
        <dbReference type="Proteomes" id="UP001147747"/>
    </source>
</evidence>
<evidence type="ECO:0000313" key="10">
    <source>
        <dbReference type="EMBL" id="KAJ5403824.1"/>
    </source>
</evidence>
<dbReference type="Pfam" id="PF00172">
    <property type="entry name" value="Zn_clus"/>
    <property type="match status" value="1"/>
</dbReference>
<evidence type="ECO:0000256" key="4">
    <source>
        <dbReference type="ARBA" id="ARBA00023125"/>
    </source>
</evidence>
<dbReference type="Gene3D" id="3.30.160.60">
    <property type="entry name" value="Classic Zinc Finger"/>
    <property type="match status" value="2"/>
</dbReference>
<evidence type="ECO:0000256" key="2">
    <source>
        <dbReference type="ARBA" id="ARBA00022833"/>
    </source>
</evidence>
<protein>
    <recommendedName>
        <fullName evidence="12">C2H2-type domain-containing protein</fullName>
    </recommendedName>
</protein>
<evidence type="ECO:0000256" key="3">
    <source>
        <dbReference type="ARBA" id="ARBA00023015"/>
    </source>
</evidence>
<dbReference type="GeneID" id="81367312"/>
<dbReference type="PANTHER" id="PTHR47660">
    <property type="entry name" value="TRANSCRIPTION FACTOR WITH C2H2 AND ZN(2)-CYS(6) DNA BINDING DOMAIN (EUROFUNG)-RELATED-RELATED"/>
    <property type="match status" value="1"/>
</dbReference>
<comment type="caution">
    <text evidence="10">The sequence shown here is derived from an EMBL/GenBank/DDBJ whole genome shotgun (WGS) entry which is preliminary data.</text>
</comment>
<dbReference type="SUPFAM" id="SSF57667">
    <property type="entry name" value="beta-beta-alpha zinc fingers"/>
    <property type="match status" value="1"/>
</dbReference>
<name>A0A9W9W5D2_9EURO</name>
<evidence type="ECO:0008006" key="12">
    <source>
        <dbReference type="Google" id="ProtNLM"/>
    </source>
</evidence>
<dbReference type="InterPro" id="IPR036864">
    <property type="entry name" value="Zn2-C6_fun-type_DNA-bd_sf"/>
</dbReference>
<evidence type="ECO:0000256" key="6">
    <source>
        <dbReference type="ARBA" id="ARBA00023242"/>
    </source>
</evidence>